<proteinExistence type="predicted"/>
<dbReference type="InterPro" id="IPR006461">
    <property type="entry name" value="PLAC_motif_containing"/>
</dbReference>
<evidence type="ECO:0000313" key="2">
    <source>
        <dbReference type="EMBL" id="KAJ0979613.1"/>
    </source>
</evidence>
<dbReference type="NCBIfam" id="TIGR01571">
    <property type="entry name" value="A_thal_Cys_rich"/>
    <property type="match status" value="1"/>
</dbReference>
<dbReference type="EMBL" id="JAGGNH010000003">
    <property type="protein sequence ID" value="KAJ0979613.1"/>
    <property type="molecule type" value="Genomic_DNA"/>
</dbReference>
<organism evidence="2 3">
    <name type="scientific">Dioscorea zingiberensis</name>
    <dbReference type="NCBI Taxonomy" id="325984"/>
    <lineage>
        <taxon>Eukaryota</taxon>
        <taxon>Viridiplantae</taxon>
        <taxon>Streptophyta</taxon>
        <taxon>Embryophyta</taxon>
        <taxon>Tracheophyta</taxon>
        <taxon>Spermatophyta</taxon>
        <taxon>Magnoliopsida</taxon>
        <taxon>Liliopsida</taxon>
        <taxon>Dioscoreales</taxon>
        <taxon>Dioscoreaceae</taxon>
        <taxon>Dioscorea</taxon>
    </lineage>
</organism>
<comment type="caution">
    <text evidence="2">The sequence shown here is derived from an EMBL/GenBank/DDBJ whole genome shotgun (WGS) entry which is preliminary data.</text>
</comment>
<dbReference type="Pfam" id="PF04749">
    <property type="entry name" value="PLAC8"/>
    <property type="match status" value="1"/>
</dbReference>
<protein>
    <submittedName>
        <fullName evidence="2">Uncharacterized protein</fullName>
    </submittedName>
</protein>
<dbReference type="OrthoDB" id="1045822at2759"/>
<dbReference type="PANTHER" id="PTHR15907">
    <property type="entry name" value="DUF614 FAMILY PROTEIN-RELATED"/>
    <property type="match status" value="1"/>
</dbReference>
<accession>A0A9D5CWE1</accession>
<name>A0A9D5CWE1_9LILI</name>
<evidence type="ECO:0000313" key="3">
    <source>
        <dbReference type="Proteomes" id="UP001085076"/>
    </source>
</evidence>
<reference evidence="2" key="1">
    <citation type="submission" date="2021-03" db="EMBL/GenBank/DDBJ databases">
        <authorList>
            <person name="Li Z."/>
            <person name="Yang C."/>
        </authorList>
    </citation>
    <scope>NUCLEOTIDE SEQUENCE</scope>
    <source>
        <strain evidence="2">Dzin_1.0</strain>
        <tissue evidence="2">Leaf</tissue>
    </source>
</reference>
<keyword evidence="1" id="KW-0472">Membrane</keyword>
<keyword evidence="1" id="KW-1133">Transmembrane helix</keyword>
<gene>
    <name evidence="2" type="ORF">J5N97_015087</name>
</gene>
<keyword evidence="1" id="KW-0812">Transmembrane</keyword>
<keyword evidence="3" id="KW-1185">Reference proteome</keyword>
<feature type="transmembrane region" description="Helical" evidence="1">
    <location>
        <begin position="52"/>
        <end position="71"/>
    </location>
</feature>
<evidence type="ECO:0000256" key="1">
    <source>
        <dbReference type="SAM" id="Phobius"/>
    </source>
</evidence>
<sequence length="133" mass="14763">MGAAMSRKWSSGLCSCGQSFGTCCVTCCCPCVTFGRNAEILDEGRTSCAVHGMLYFLLMSVSCQWVYSCIYREKLRSKYGLPAEPCPDCLVHFCCEPCALCQEHAELKSRGFDASKGWDGRPMVPPVRFPMFK</sequence>
<dbReference type="AlphaFoldDB" id="A0A9D5CWE1"/>
<dbReference type="Proteomes" id="UP001085076">
    <property type="component" value="Miscellaneous, Linkage group lg03"/>
</dbReference>
<reference evidence="2" key="2">
    <citation type="journal article" date="2022" name="Hortic Res">
        <title>The genome of Dioscorea zingiberensis sheds light on the biosynthesis, origin and evolution of the medicinally important diosgenin saponins.</title>
        <authorList>
            <person name="Li Y."/>
            <person name="Tan C."/>
            <person name="Li Z."/>
            <person name="Guo J."/>
            <person name="Li S."/>
            <person name="Chen X."/>
            <person name="Wang C."/>
            <person name="Dai X."/>
            <person name="Yang H."/>
            <person name="Song W."/>
            <person name="Hou L."/>
            <person name="Xu J."/>
            <person name="Tong Z."/>
            <person name="Xu A."/>
            <person name="Yuan X."/>
            <person name="Wang W."/>
            <person name="Yang Q."/>
            <person name="Chen L."/>
            <person name="Sun Z."/>
            <person name="Wang K."/>
            <person name="Pan B."/>
            <person name="Chen J."/>
            <person name="Bao Y."/>
            <person name="Liu F."/>
            <person name="Qi X."/>
            <person name="Gang D.R."/>
            <person name="Wen J."/>
            <person name="Li J."/>
        </authorList>
    </citation>
    <scope>NUCLEOTIDE SEQUENCE</scope>
    <source>
        <strain evidence="2">Dzin_1.0</strain>
    </source>
</reference>